<dbReference type="AlphaFoldDB" id="A0A382Y0R1"/>
<dbReference type="Gene3D" id="3.40.50.150">
    <property type="entry name" value="Vaccinia Virus protein VP39"/>
    <property type="match status" value="1"/>
</dbReference>
<organism evidence="1">
    <name type="scientific">marine metagenome</name>
    <dbReference type="NCBI Taxonomy" id="408172"/>
    <lineage>
        <taxon>unclassified sequences</taxon>
        <taxon>metagenomes</taxon>
        <taxon>ecological metagenomes</taxon>
    </lineage>
</organism>
<accession>A0A382Y0R1</accession>
<feature type="non-terminal residue" evidence="1">
    <location>
        <position position="143"/>
    </location>
</feature>
<proteinExistence type="predicted"/>
<dbReference type="InterPro" id="IPR029063">
    <property type="entry name" value="SAM-dependent_MTases_sf"/>
</dbReference>
<name>A0A382Y0R1_9ZZZZ</name>
<sequence>MSKFKDDVRRAITRIRWAVWPVRIRISDDPSLKILEAVKLFRDIRIGDTTYRGAHDTGGRTINYVFSLLPKDAFVGKDVLDVGSAGGSACFEAIARGSRRAVAVEISERSLRGGAFHQASGAHPKRQVRFTGLLCIPPRQDAS</sequence>
<evidence type="ECO:0000313" key="1">
    <source>
        <dbReference type="EMBL" id="SVD76465.1"/>
    </source>
</evidence>
<gene>
    <name evidence="1" type="ORF">METZ01_LOCUS429319</name>
</gene>
<dbReference type="SUPFAM" id="SSF53335">
    <property type="entry name" value="S-adenosyl-L-methionine-dependent methyltransferases"/>
    <property type="match status" value="1"/>
</dbReference>
<protein>
    <submittedName>
        <fullName evidence="1">Uncharacterized protein</fullName>
    </submittedName>
</protein>
<dbReference type="EMBL" id="UINC01171743">
    <property type="protein sequence ID" value="SVD76465.1"/>
    <property type="molecule type" value="Genomic_DNA"/>
</dbReference>
<reference evidence="1" key="1">
    <citation type="submission" date="2018-05" db="EMBL/GenBank/DDBJ databases">
        <authorList>
            <person name="Lanie J.A."/>
            <person name="Ng W.-L."/>
            <person name="Kazmierczak K.M."/>
            <person name="Andrzejewski T.M."/>
            <person name="Davidsen T.M."/>
            <person name="Wayne K.J."/>
            <person name="Tettelin H."/>
            <person name="Glass J.I."/>
            <person name="Rusch D."/>
            <person name="Podicherti R."/>
            <person name="Tsui H.-C.T."/>
            <person name="Winkler M.E."/>
        </authorList>
    </citation>
    <scope>NUCLEOTIDE SEQUENCE</scope>
</reference>